<gene>
    <name evidence="3" type="ORF">AA2016_5947</name>
</gene>
<dbReference type="InterPro" id="IPR050491">
    <property type="entry name" value="AmpC-like"/>
</dbReference>
<feature type="compositionally biased region" description="Polar residues" evidence="1">
    <location>
        <begin position="442"/>
        <end position="457"/>
    </location>
</feature>
<dbReference type="SUPFAM" id="SSF56601">
    <property type="entry name" value="beta-lactamase/transpeptidase-like"/>
    <property type="match status" value="1"/>
</dbReference>
<dbReference type="Gene3D" id="3.40.710.10">
    <property type="entry name" value="DD-peptidase/beta-lactamase superfamily"/>
    <property type="match status" value="1"/>
</dbReference>
<sequence length="541" mass="58705">MSVSQRSGSLGSTEVALLDACISEAASPDGPGVAVAVLHKGRPVYQRARGLASLAHRLPLTDRSVVRIASQSKQFTVLMILMLESEGKLSLEDDIRDHFPWLPDWGSRVTLGHLASNTSGIRDILDSMIMAGIPITAPSSRSAAKAIVARQQGLNFEPLTDLLYSNSNFLLLSELIEKVTGKSFNEALEHYITGPLGMSDTQLMVRDDEIRPRLADHHRRGPQGQWLKSAWGIAIGGEGGLVSTLADMIIWQQNLREPKVGTAEMIERMGKPYVTINGVASPYGLGLVNTCHKGAPLVGHGGWIAGSRSESFRNLSEDISIIVLSNHDDFSSFGLARDMLDIVLGRSPGGLLSPEGIASLETRYGFWRSGDGGRVFGLEESGGLPAIVGSMGVSALEEPEVGKFHARGSLPAFVFWLEADGSIRTETFGRSRRYRRVEASRQTGSDPSGTYSSTESGLTASIGNVDGRWSMRVTSPFGTARLSLDACDADMYLARPSETDIHDQWHIAPWVLPWLYSVRIRSDAIVLNSDRGRDVVLTRLP</sequence>
<name>A0AAC9FEM1_AMIAI</name>
<evidence type="ECO:0000313" key="3">
    <source>
        <dbReference type="EMBL" id="AMS44852.1"/>
    </source>
</evidence>
<dbReference type="RefSeq" id="WP_083948846.1">
    <property type="nucleotide sequence ID" value="NZ_CP015006.1"/>
</dbReference>
<dbReference type="InterPro" id="IPR012338">
    <property type="entry name" value="Beta-lactam/transpept-like"/>
</dbReference>
<keyword evidence="3" id="KW-0614">Plasmid</keyword>
<dbReference type="PANTHER" id="PTHR46825:SF9">
    <property type="entry name" value="BETA-LACTAMASE-RELATED DOMAIN-CONTAINING PROTEIN"/>
    <property type="match status" value="1"/>
</dbReference>
<proteinExistence type="predicted"/>
<dbReference type="InterPro" id="IPR001466">
    <property type="entry name" value="Beta-lactam-related"/>
</dbReference>
<evidence type="ECO:0000256" key="1">
    <source>
        <dbReference type="SAM" id="MobiDB-lite"/>
    </source>
</evidence>
<dbReference type="KEGG" id="aak:AA2016_5947"/>
<reference evidence="3 4" key="1">
    <citation type="submission" date="2016-03" db="EMBL/GenBank/DDBJ databases">
        <title>Complete genome of Aminobacter aminovorans KCTC 2477.</title>
        <authorList>
            <person name="Kim K.M."/>
        </authorList>
    </citation>
    <scope>NUCLEOTIDE SEQUENCE [LARGE SCALE GENOMIC DNA]</scope>
    <source>
        <strain evidence="3 4">KCTC 2477</strain>
        <plasmid evidence="3 4">pAA01</plasmid>
    </source>
</reference>
<accession>A0AAC9FEM1</accession>
<organism evidence="3 4">
    <name type="scientific">Aminobacter aminovorans</name>
    <name type="common">Chelatobacter heintzii</name>
    <dbReference type="NCBI Taxonomy" id="83263"/>
    <lineage>
        <taxon>Bacteria</taxon>
        <taxon>Pseudomonadati</taxon>
        <taxon>Pseudomonadota</taxon>
        <taxon>Alphaproteobacteria</taxon>
        <taxon>Hyphomicrobiales</taxon>
        <taxon>Phyllobacteriaceae</taxon>
        <taxon>Aminobacter</taxon>
    </lineage>
</organism>
<dbReference type="Pfam" id="PF00144">
    <property type="entry name" value="Beta-lactamase"/>
    <property type="match status" value="1"/>
</dbReference>
<geneLocation type="plasmid" evidence="3 4">
    <name>pAA01</name>
</geneLocation>
<dbReference type="EMBL" id="CP015006">
    <property type="protein sequence ID" value="AMS44852.1"/>
    <property type="molecule type" value="Genomic_DNA"/>
</dbReference>
<evidence type="ECO:0000259" key="2">
    <source>
        <dbReference type="Pfam" id="PF00144"/>
    </source>
</evidence>
<evidence type="ECO:0000313" key="4">
    <source>
        <dbReference type="Proteomes" id="UP000075755"/>
    </source>
</evidence>
<protein>
    <submittedName>
        <fullName evidence="3">Penicillin-binding protein</fullName>
    </submittedName>
</protein>
<feature type="domain" description="Beta-lactamase-related" evidence="2">
    <location>
        <begin position="28"/>
        <end position="335"/>
    </location>
</feature>
<dbReference type="Proteomes" id="UP000075755">
    <property type="component" value="Plasmid pAA01"/>
</dbReference>
<dbReference type="AlphaFoldDB" id="A0AAC9FEM1"/>
<feature type="region of interest" description="Disordered" evidence="1">
    <location>
        <begin position="434"/>
        <end position="457"/>
    </location>
</feature>
<dbReference type="PANTHER" id="PTHR46825">
    <property type="entry name" value="D-ALANYL-D-ALANINE-CARBOXYPEPTIDASE/ENDOPEPTIDASE AMPH"/>
    <property type="match status" value="1"/>
</dbReference>